<name>A0A0N8GSU0_9CHLR</name>
<reference evidence="2 3" key="1">
    <citation type="submission" date="2015-07" db="EMBL/GenBank/DDBJ databases">
        <title>Whole genome sequence of Ardenticatena maritima DSM 23922.</title>
        <authorList>
            <person name="Hemp J."/>
            <person name="Ward L.M."/>
            <person name="Pace L.A."/>
            <person name="Fischer W.W."/>
        </authorList>
    </citation>
    <scope>NUCLEOTIDE SEQUENCE [LARGE SCALE GENOMIC DNA]</scope>
    <source>
        <strain evidence="2 3">110S</strain>
    </source>
</reference>
<dbReference type="EMBL" id="LGKN01000001">
    <property type="protein sequence ID" value="KPL90234.1"/>
    <property type="molecule type" value="Genomic_DNA"/>
</dbReference>
<dbReference type="AlphaFoldDB" id="A0A0N8GSU0"/>
<keyword evidence="1" id="KW-1133">Transmembrane helix</keyword>
<comment type="caution">
    <text evidence="2">The sequence shown here is derived from an EMBL/GenBank/DDBJ whole genome shotgun (WGS) entry which is preliminary data.</text>
</comment>
<dbReference type="Proteomes" id="UP000050502">
    <property type="component" value="Unassembled WGS sequence"/>
</dbReference>
<keyword evidence="1" id="KW-0472">Membrane</keyword>
<evidence type="ECO:0000313" key="3">
    <source>
        <dbReference type="Proteomes" id="UP000050502"/>
    </source>
</evidence>
<protein>
    <submittedName>
        <fullName evidence="2">Uncharacterized protein</fullName>
    </submittedName>
</protein>
<sequence length="89" mass="10172">MVLMISLLALACLVWLAWPPRDEARWAFFAALGVAAGWLVFVGWWYGIPAEGRAMRWLWLVVLALTGAPLVHLFVWSAVRLVAQRVRRR</sequence>
<organism evidence="2 3">
    <name type="scientific">Ardenticatena maritima</name>
    <dbReference type="NCBI Taxonomy" id="872965"/>
    <lineage>
        <taxon>Bacteria</taxon>
        <taxon>Bacillati</taxon>
        <taxon>Chloroflexota</taxon>
        <taxon>Ardenticatenia</taxon>
        <taxon>Ardenticatenales</taxon>
        <taxon>Ardenticatenaceae</taxon>
        <taxon>Ardenticatena</taxon>
    </lineage>
</organism>
<accession>A0A0N8GSU0</accession>
<dbReference type="RefSeq" id="WP_054493354.1">
    <property type="nucleotide sequence ID" value="NZ_BBZA01000162.1"/>
</dbReference>
<keyword evidence="1" id="KW-0812">Transmembrane</keyword>
<evidence type="ECO:0000313" key="2">
    <source>
        <dbReference type="EMBL" id="KPL90234.1"/>
    </source>
</evidence>
<evidence type="ECO:0000256" key="1">
    <source>
        <dbReference type="SAM" id="Phobius"/>
    </source>
</evidence>
<feature type="transmembrane region" description="Helical" evidence="1">
    <location>
        <begin position="58"/>
        <end position="79"/>
    </location>
</feature>
<proteinExistence type="predicted"/>
<feature type="transmembrane region" description="Helical" evidence="1">
    <location>
        <begin position="26"/>
        <end position="46"/>
    </location>
</feature>
<gene>
    <name evidence="2" type="ORF">SE16_00095</name>
</gene>